<sequence length="219" mass="23661">SNNNGVSVSFISFGGVITQILTPDAQGKQNNIVLGFDDLKGYEVTDTKEGIHFGGLIGRYANRIGNAKFSLDGKTYNLEKNNGPNSLHSGNPGFDKRVWQVKPLVSQGETVKASLKLTSPNGDQGFPGKLDVEVIYSLSDQNEFKIEYKAKTDQPTVVNLTNHSYFNLSGAGNNPYGVLDHVVQLNADRVLVTDQNSLPTGEIASVAGTPFDFRTPKAI</sequence>
<evidence type="ECO:0000313" key="7">
    <source>
        <dbReference type="EMBL" id="RSR29259.1"/>
    </source>
</evidence>
<dbReference type="InterPro" id="IPR008183">
    <property type="entry name" value="Aldose_1/G6P_1-epimerase"/>
</dbReference>
<evidence type="ECO:0000256" key="4">
    <source>
        <dbReference type="ARBA" id="ARBA00023277"/>
    </source>
</evidence>
<organism evidence="7 8">
    <name type="scientific">Acinetobacter baumannii</name>
    <dbReference type="NCBI Taxonomy" id="470"/>
    <lineage>
        <taxon>Bacteria</taxon>
        <taxon>Pseudomonadati</taxon>
        <taxon>Pseudomonadota</taxon>
        <taxon>Gammaproteobacteria</taxon>
        <taxon>Moraxellales</taxon>
        <taxon>Moraxellaceae</taxon>
        <taxon>Acinetobacter</taxon>
        <taxon>Acinetobacter calcoaceticus/baumannii complex</taxon>
    </lineage>
</organism>
<dbReference type="GO" id="GO:0006006">
    <property type="term" value="P:glucose metabolic process"/>
    <property type="evidence" value="ECO:0007669"/>
    <property type="project" value="TreeGrafter"/>
</dbReference>
<gene>
    <name evidence="7" type="ORF">EA686_25885</name>
</gene>
<evidence type="ECO:0000256" key="3">
    <source>
        <dbReference type="ARBA" id="ARBA00023235"/>
    </source>
</evidence>
<reference evidence="7 8" key="1">
    <citation type="submission" date="2018-10" db="EMBL/GenBank/DDBJ databases">
        <title>GWAS and RNA-Seq identify cryptic mechanisms of antimicrobial resistance in Acinetobacter baumannii.</title>
        <authorList>
            <person name="Sahl J.W."/>
        </authorList>
    </citation>
    <scope>NUCLEOTIDE SEQUENCE [LARGE SCALE GENOMIC DNA]</scope>
    <source>
        <strain evidence="7 8">TG28175</strain>
    </source>
</reference>
<protein>
    <recommendedName>
        <fullName evidence="2">Aldose 1-epimerase</fullName>
    </recommendedName>
    <alternativeName>
        <fullName evidence="6">Galactose mutarotase</fullName>
    </alternativeName>
    <alternativeName>
        <fullName evidence="5">Type-1 mutarotase</fullName>
    </alternativeName>
</protein>
<dbReference type="GO" id="GO:0030246">
    <property type="term" value="F:carbohydrate binding"/>
    <property type="evidence" value="ECO:0007669"/>
    <property type="project" value="InterPro"/>
</dbReference>
<evidence type="ECO:0000256" key="1">
    <source>
        <dbReference type="ARBA" id="ARBA00006206"/>
    </source>
</evidence>
<dbReference type="Proteomes" id="UP000280073">
    <property type="component" value="Unassembled WGS sequence"/>
</dbReference>
<dbReference type="PANTHER" id="PTHR10091:SF0">
    <property type="entry name" value="GALACTOSE MUTAROTASE"/>
    <property type="match status" value="1"/>
</dbReference>
<feature type="non-terminal residue" evidence="7">
    <location>
        <position position="219"/>
    </location>
</feature>
<dbReference type="Gene3D" id="2.70.98.10">
    <property type="match status" value="1"/>
</dbReference>
<evidence type="ECO:0000256" key="2">
    <source>
        <dbReference type="ARBA" id="ARBA00014165"/>
    </source>
</evidence>
<dbReference type="PROSITE" id="PS00545">
    <property type="entry name" value="ALDOSE_1_EPIMERASE"/>
    <property type="match status" value="1"/>
</dbReference>
<dbReference type="PANTHER" id="PTHR10091">
    <property type="entry name" value="ALDOSE-1-EPIMERASE"/>
    <property type="match status" value="1"/>
</dbReference>
<keyword evidence="4" id="KW-0119">Carbohydrate metabolism</keyword>
<keyword evidence="3" id="KW-0413">Isomerase</keyword>
<dbReference type="SUPFAM" id="SSF74650">
    <property type="entry name" value="Galactose mutarotase-like"/>
    <property type="match status" value="1"/>
</dbReference>
<comment type="caution">
    <text evidence="7">The sequence shown here is derived from an EMBL/GenBank/DDBJ whole genome shotgun (WGS) entry which is preliminary data.</text>
</comment>
<dbReference type="AlphaFoldDB" id="A0A3R9S163"/>
<evidence type="ECO:0000256" key="5">
    <source>
        <dbReference type="ARBA" id="ARBA00032300"/>
    </source>
</evidence>
<evidence type="ECO:0000313" key="8">
    <source>
        <dbReference type="Proteomes" id="UP000280073"/>
    </source>
</evidence>
<dbReference type="GO" id="GO:0033499">
    <property type="term" value="P:galactose catabolic process via UDP-galactose, Leloir pathway"/>
    <property type="evidence" value="ECO:0007669"/>
    <property type="project" value="TreeGrafter"/>
</dbReference>
<dbReference type="InterPro" id="IPR014718">
    <property type="entry name" value="GH-type_carb-bd"/>
</dbReference>
<dbReference type="InterPro" id="IPR047215">
    <property type="entry name" value="Galactose_mutarotase-like"/>
</dbReference>
<accession>A0A3R9S163</accession>
<dbReference type="InterPro" id="IPR018052">
    <property type="entry name" value="Ald1_epimerase_CS"/>
</dbReference>
<dbReference type="GO" id="GO:0004034">
    <property type="term" value="F:aldose 1-epimerase activity"/>
    <property type="evidence" value="ECO:0007669"/>
    <property type="project" value="TreeGrafter"/>
</dbReference>
<dbReference type="CDD" id="cd09019">
    <property type="entry name" value="galactose_mutarotase_like"/>
    <property type="match status" value="1"/>
</dbReference>
<evidence type="ECO:0000256" key="6">
    <source>
        <dbReference type="ARBA" id="ARBA00033373"/>
    </source>
</evidence>
<dbReference type="Pfam" id="PF01263">
    <property type="entry name" value="Aldose_epim"/>
    <property type="match status" value="1"/>
</dbReference>
<name>A0A3R9S163_ACIBA</name>
<feature type="non-terminal residue" evidence="7">
    <location>
        <position position="1"/>
    </location>
</feature>
<proteinExistence type="inferred from homology"/>
<dbReference type="EMBL" id="RFDI01002094">
    <property type="protein sequence ID" value="RSR29259.1"/>
    <property type="molecule type" value="Genomic_DNA"/>
</dbReference>
<dbReference type="InterPro" id="IPR011013">
    <property type="entry name" value="Gal_mutarotase_sf_dom"/>
</dbReference>
<comment type="similarity">
    <text evidence="1">Belongs to the aldose epimerase family.</text>
</comment>